<gene>
    <name evidence="1" type="ORF">GA0061099_1002657</name>
</gene>
<proteinExistence type="predicted"/>
<name>A0A1C3UTF1_9BRAD</name>
<dbReference type="EMBL" id="FMAE01000002">
    <property type="protein sequence ID" value="SCB18780.1"/>
    <property type="molecule type" value="Genomic_DNA"/>
</dbReference>
<dbReference type="Pfam" id="PF11306">
    <property type="entry name" value="DUF3108"/>
    <property type="match status" value="1"/>
</dbReference>
<dbReference type="AlphaFoldDB" id="A0A1C3UTF1"/>
<organism evidence="1 2">
    <name type="scientific">Bradyrhizobium yuanmingense</name>
    <dbReference type="NCBI Taxonomy" id="108015"/>
    <lineage>
        <taxon>Bacteria</taxon>
        <taxon>Pseudomonadati</taxon>
        <taxon>Pseudomonadota</taxon>
        <taxon>Alphaproteobacteria</taxon>
        <taxon>Hyphomicrobiales</taxon>
        <taxon>Nitrobacteraceae</taxon>
        <taxon>Bradyrhizobium</taxon>
    </lineage>
</organism>
<evidence type="ECO:0000313" key="2">
    <source>
        <dbReference type="Proteomes" id="UP000183174"/>
    </source>
</evidence>
<accession>A0A1C3UTF1</accession>
<evidence type="ECO:0008006" key="3">
    <source>
        <dbReference type="Google" id="ProtNLM"/>
    </source>
</evidence>
<dbReference type="Proteomes" id="UP000183174">
    <property type="component" value="Unassembled WGS sequence"/>
</dbReference>
<dbReference type="InterPro" id="IPR021457">
    <property type="entry name" value="DUF3108"/>
</dbReference>
<protein>
    <recommendedName>
        <fullName evidence="3">DUF3108 domain-containing protein</fullName>
    </recommendedName>
</protein>
<evidence type="ECO:0000313" key="1">
    <source>
        <dbReference type="EMBL" id="SCB18780.1"/>
    </source>
</evidence>
<sequence length="302" mass="31880">MPITLHFAQVLRSACLCRGVRLDVPLAGRLMALCGLAVVLGLASGAAPAAAQGKLEAQYEATLAGIPVGKGAWNIDIQDDVFSAAAAGGTTGLLKSFTGGSGTGASQGRVVGGALVATGYQASTTTQKKTEEIRITLDKGNVKDFAILPEPPVDPDRIVVTEAHRRGVWDPMTASLLRVPGTGDPVSQDACHSSAPVFDGRMRYELKLDFKRMETVKAEKGYKGPVVVCAIYFVPIAGYIPDRPVIKYLAAQRNMEIAFAPIAGTRILVPFWLKVPTPLGPAMLEATSFITAPQPPRVAKTQ</sequence>
<reference evidence="1 2" key="1">
    <citation type="submission" date="2016-08" db="EMBL/GenBank/DDBJ databases">
        <authorList>
            <person name="Seilhamer J.J."/>
        </authorList>
    </citation>
    <scope>NUCLEOTIDE SEQUENCE [LARGE SCALE GENOMIC DNA]</scope>
    <source>
        <strain evidence="1 2">CCBAU 10071</strain>
    </source>
</reference>